<dbReference type="GO" id="GO:0019239">
    <property type="term" value="F:deaminase activity"/>
    <property type="evidence" value="ECO:0007669"/>
    <property type="project" value="TreeGrafter"/>
</dbReference>
<dbReference type="InterPro" id="IPR006056">
    <property type="entry name" value="RidA"/>
</dbReference>
<evidence type="ECO:0000313" key="3">
    <source>
        <dbReference type="Proteomes" id="UP000217141"/>
    </source>
</evidence>
<organism evidence="2 3">
    <name type="scientific">Sphingobium xenophagum</name>
    <dbReference type="NCBI Taxonomy" id="121428"/>
    <lineage>
        <taxon>Bacteria</taxon>
        <taxon>Pseudomonadati</taxon>
        <taxon>Pseudomonadota</taxon>
        <taxon>Alphaproteobacteria</taxon>
        <taxon>Sphingomonadales</taxon>
        <taxon>Sphingomonadaceae</taxon>
        <taxon>Sphingobium</taxon>
    </lineage>
</organism>
<gene>
    <name evidence="2" type="ORF">CJD35_08015</name>
</gene>
<accession>A0A249MSQ4</accession>
<dbReference type="CDD" id="cd00448">
    <property type="entry name" value="YjgF_YER057c_UK114_family"/>
    <property type="match status" value="1"/>
</dbReference>
<dbReference type="NCBIfam" id="TIGR00004">
    <property type="entry name" value="Rid family detoxifying hydrolase"/>
    <property type="match status" value="1"/>
</dbReference>
<evidence type="ECO:0000313" key="2">
    <source>
        <dbReference type="EMBL" id="ASY44396.1"/>
    </source>
</evidence>
<dbReference type="PANTHER" id="PTHR11803:SF58">
    <property type="entry name" value="PROTEIN HMF1-RELATED"/>
    <property type="match status" value="1"/>
</dbReference>
<dbReference type="SUPFAM" id="SSF55298">
    <property type="entry name" value="YjgF-like"/>
    <property type="match status" value="1"/>
</dbReference>
<dbReference type="Gene3D" id="3.30.1330.40">
    <property type="entry name" value="RutC-like"/>
    <property type="match status" value="1"/>
</dbReference>
<proteinExistence type="inferred from homology"/>
<dbReference type="FunFam" id="3.30.1330.40:FF:000001">
    <property type="entry name" value="L-PSP family endoribonuclease"/>
    <property type="match status" value="1"/>
</dbReference>
<dbReference type="AlphaFoldDB" id="A0A249MSQ4"/>
<dbReference type="EMBL" id="CP022745">
    <property type="protein sequence ID" value="ASY44396.1"/>
    <property type="molecule type" value="Genomic_DNA"/>
</dbReference>
<dbReference type="PANTHER" id="PTHR11803">
    <property type="entry name" value="2-IMINOBUTANOATE/2-IMINOPROPANOATE DEAMINASE RIDA"/>
    <property type="match status" value="1"/>
</dbReference>
<dbReference type="InterPro" id="IPR006175">
    <property type="entry name" value="YjgF/YER057c/UK114"/>
</dbReference>
<dbReference type="KEGG" id="shyd:CJD35_08015"/>
<dbReference type="RefSeq" id="WP_017183924.1">
    <property type="nucleotide sequence ID" value="NZ_CP022745.1"/>
</dbReference>
<comment type="similarity">
    <text evidence="1">Belongs to the RutC family.</text>
</comment>
<dbReference type="Pfam" id="PF01042">
    <property type="entry name" value="Ribonuc_L-PSP"/>
    <property type="match status" value="1"/>
</dbReference>
<dbReference type="GO" id="GO:0005829">
    <property type="term" value="C:cytosol"/>
    <property type="evidence" value="ECO:0007669"/>
    <property type="project" value="TreeGrafter"/>
</dbReference>
<dbReference type="Proteomes" id="UP000217141">
    <property type="component" value="Chromosome I"/>
</dbReference>
<evidence type="ECO:0000256" key="1">
    <source>
        <dbReference type="ARBA" id="ARBA00010552"/>
    </source>
</evidence>
<sequence length="138" mass="14542">MVMTRIDATGDGPLPVTTANAPAAGGHYAQAIKHGGLAYISGQLPIDPDGTHRPEADFDDQARLAIRNLLAVAQAAGSSAESLLKVTVYIVGIENWPRFNAIYADLLGDVRPARSVVPVPHLHYGYLVEIDAIAACAD</sequence>
<reference evidence="2 3" key="1">
    <citation type="submission" date="2017-08" db="EMBL/GenBank/DDBJ databases">
        <title>Whole Genome Sequence of Sphingobium hydrophobicum C1: Insights into Adaption to the Electronic-waste Contaminated Sediment.</title>
        <authorList>
            <person name="Song D."/>
            <person name="Chen X."/>
            <person name="Xu M."/>
        </authorList>
    </citation>
    <scope>NUCLEOTIDE SEQUENCE [LARGE SCALE GENOMIC DNA]</scope>
    <source>
        <strain evidence="2 3">C1</strain>
    </source>
</reference>
<dbReference type="InterPro" id="IPR035959">
    <property type="entry name" value="RutC-like_sf"/>
</dbReference>
<protein>
    <submittedName>
        <fullName evidence="2">RidA family protein</fullName>
    </submittedName>
</protein>
<name>A0A249MSQ4_SPHXE</name>